<dbReference type="InterPro" id="IPR039043">
    <property type="entry name" value="ZFPL1"/>
</dbReference>
<dbReference type="GO" id="GO:0016192">
    <property type="term" value="P:vesicle-mediated transport"/>
    <property type="evidence" value="ECO:0007669"/>
    <property type="project" value="UniProtKB-KW"/>
</dbReference>
<dbReference type="Pfam" id="PF25998">
    <property type="entry name" value="U-box_ZFPL1"/>
    <property type="match status" value="1"/>
</dbReference>
<evidence type="ECO:0000256" key="6">
    <source>
        <dbReference type="ARBA" id="ARBA00022771"/>
    </source>
</evidence>
<protein>
    <recommendedName>
        <fullName evidence="3 11">Zinc finger protein-like 1</fullName>
    </recommendedName>
</protein>
<keyword evidence="5 11" id="KW-0479">Metal-binding</keyword>
<feature type="domain" description="RING-type" evidence="13">
    <location>
        <begin position="53"/>
        <end position="101"/>
    </location>
</feature>
<dbReference type="KEGG" id="pmrn:116947195"/>
<keyword evidence="14" id="KW-1185">Reference proteome</keyword>
<evidence type="ECO:0000256" key="12">
    <source>
        <dbReference type="SAM" id="MobiDB-lite"/>
    </source>
</evidence>
<evidence type="ECO:0000259" key="13">
    <source>
        <dbReference type="PROSITE" id="PS50089"/>
    </source>
</evidence>
<keyword evidence="9 11" id="KW-0472">Membrane</keyword>
<dbReference type="Proteomes" id="UP001318040">
    <property type="component" value="Chromosome 29"/>
</dbReference>
<keyword evidence="8 11" id="KW-1133">Transmembrane helix</keyword>
<evidence type="ECO:0000256" key="5">
    <source>
        <dbReference type="ARBA" id="ARBA00022723"/>
    </source>
</evidence>
<evidence type="ECO:0000313" key="15">
    <source>
        <dbReference type="RefSeq" id="XP_032818575.1"/>
    </source>
</evidence>
<dbReference type="InterPro" id="IPR058730">
    <property type="entry name" value="U-box_ZFPL1-like"/>
</dbReference>
<dbReference type="GO" id="GO:0008270">
    <property type="term" value="F:zinc ion binding"/>
    <property type="evidence" value="ECO:0007669"/>
    <property type="project" value="UniProtKB-UniRule"/>
</dbReference>
<reference evidence="15" key="1">
    <citation type="submission" date="2025-08" db="UniProtKB">
        <authorList>
            <consortium name="RefSeq"/>
        </authorList>
    </citation>
    <scope>IDENTIFICATION</scope>
    <source>
        <tissue evidence="15">Sperm</tissue>
    </source>
</reference>
<dbReference type="RefSeq" id="XP_032818575.1">
    <property type="nucleotide sequence ID" value="XM_032962684.1"/>
</dbReference>
<feature type="compositionally biased region" description="Gly residues" evidence="12">
    <location>
        <begin position="194"/>
        <end position="207"/>
    </location>
</feature>
<organism evidence="14 15">
    <name type="scientific">Petromyzon marinus</name>
    <name type="common">Sea lamprey</name>
    <dbReference type="NCBI Taxonomy" id="7757"/>
    <lineage>
        <taxon>Eukaryota</taxon>
        <taxon>Metazoa</taxon>
        <taxon>Chordata</taxon>
        <taxon>Craniata</taxon>
        <taxon>Vertebrata</taxon>
        <taxon>Cyclostomata</taxon>
        <taxon>Hyperoartia</taxon>
        <taxon>Petromyzontiformes</taxon>
        <taxon>Petromyzontidae</taxon>
        <taxon>Petromyzon</taxon>
    </lineage>
</organism>
<feature type="region of interest" description="Disordered" evidence="12">
    <location>
        <begin position="155"/>
        <end position="232"/>
    </location>
</feature>
<evidence type="ECO:0000256" key="11">
    <source>
        <dbReference type="RuleBase" id="RU369078"/>
    </source>
</evidence>
<dbReference type="Pfam" id="PF25993">
    <property type="entry name" value="zf-B_box_ZFPL1"/>
    <property type="match status" value="1"/>
</dbReference>
<keyword evidence="7 11" id="KW-0862">Zinc</keyword>
<feature type="transmembrane region" description="Helical" evidence="11">
    <location>
        <begin position="294"/>
        <end position="314"/>
    </location>
</feature>
<keyword evidence="4 11" id="KW-0812">Transmembrane</keyword>
<keyword evidence="6 10" id="KW-0863">Zinc-finger</keyword>
<evidence type="ECO:0000256" key="1">
    <source>
        <dbReference type="ARBA" id="ARBA00004612"/>
    </source>
</evidence>
<dbReference type="CDD" id="cd16487">
    <property type="entry name" value="mRING-H2-C3DHC3_ZFPL1"/>
    <property type="match status" value="1"/>
</dbReference>
<evidence type="ECO:0000256" key="7">
    <source>
        <dbReference type="ARBA" id="ARBA00022833"/>
    </source>
</evidence>
<evidence type="ECO:0000256" key="4">
    <source>
        <dbReference type="ARBA" id="ARBA00022692"/>
    </source>
</evidence>
<evidence type="ECO:0000256" key="10">
    <source>
        <dbReference type="PROSITE-ProRule" id="PRU00175"/>
    </source>
</evidence>
<dbReference type="InterPro" id="IPR001841">
    <property type="entry name" value="Znf_RING"/>
</dbReference>
<evidence type="ECO:0000256" key="3">
    <source>
        <dbReference type="ARBA" id="ARBA00022409"/>
    </source>
</evidence>
<dbReference type="AlphaFoldDB" id="A0AAJ7TIN3"/>
<dbReference type="Gene3D" id="3.30.40.10">
    <property type="entry name" value="Zinc/RING finger domain, C3HC4 (zinc finger)"/>
    <property type="match status" value="1"/>
</dbReference>
<keyword evidence="11" id="KW-0931">ER-Golgi transport</keyword>
<dbReference type="PROSITE" id="PS50089">
    <property type="entry name" value="ZF_RING_2"/>
    <property type="match status" value="1"/>
</dbReference>
<sequence>MGLCKCPKRLVTNLFCFEHRVNVCEHCLAASHGKCIVQSYLQWLQDSDYSPDCPLCSTALAGGDTVRLMCYDVFHWACLNTMAAQLPPNTAPAGYCCPSCKAPIFPSPNLAGPVATALRAQLSSVNWARAGLGLSVIEEPEATSKEAQLDVTDYQDWPPASSSFHATDGTRAMQEQRGEPEDGAGGRAVTVGARGVGDGGPLSGTGGDPAPAIAYSPGDEHTASPVASAQRKVYDATAREPFQSTSIHVDTDEDKYRRRPALQWLARWFRSRSAPQSRRKDASLVAGARRQRRVVLLVLGLLAFLTLLLVMSQLGRGAADSDPLLDPLANPHIRVQQPRLW</sequence>
<dbReference type="PANTHER" id="PTHR12981:SF0">
    <property type="entry name" value="ZINC FINGER PROTEIN-LIKE 1"/>
    <property type="match status" value="1"/>
</dbReference>
<accession>A0AAJ7TIN3</accession>
<evidence type="ECO:0000313" key="14">
    <source>
        <dbReference type="Proteomes" id="UP001318040"/>
    </source>
</evidence>
<dbReference type="InterPro" id="IPR013083">
    <property type="entry name" value="Znf_RING/FYVE/PHD"/>
</dbReference>
<comment type="subcellular location">
    <subcellularLocation>
        <location evidence="1 11">Golgi apparatus</location>
        <location evidence="1 11">cis-Golgi network membrane</location>
        <topology evidence="1 11">Single-pass membrane protein</topology>
    </subcellularLocation>
</comment>
<name>A0AAJ7TIN3_PETMA</name>
<proteinExistence type="inferred from homology"/>
<keyword evidence="11" id="KW-0333">Golgi apparatus</keyword>
<dbReference type="InterPro" id="IPR058731">
    <property type="entry name" value="Znf-B_box_ZFPL1-like"/>
</dbReference>
<keyword evidence="11" id="KW-0813">Transport</keyword>
<comment type="similarity">
    <text evidence="2 11">Belongs to the ZFPL1 family.</text>
</comment>
<gene>
    <name evidence="15" type="primary">ZFPL1</name>
</gene>
<comment type="domain">
    <text evidence="11">The B box-type and RING-type zinc fingers although degenerate play a central role in function of the protein.</text>
</comment>
<dbReference type="PANTHER" id="PTHR12981">
    <property type="entry name" value="ZINC FINGER PROTEIN-LIKE 1"/>
    <property type="match status" value="1"/>
</dbReference>
<dbReference type="CTD" id="7542"/>
<evidence type="ECO:0000256" key="8">
    <source>
        <dbReference type="ARBA" id="ARBA00022989"/>
    </source>
</evidence>
<dbReference type="GO" id="GO:0005794">
    <property type="term" value="C:Golgi apparatus"/>
    <property type="evidence" value="ECO:0007669"/>
    <property type="project" value="UniProtKB-SubCell"/>
</dbReference>
<evidence type="ECO:0000256" key="9">
    <source>
        <dbReference type="ARBA" id="ARBA00023136"/>
    </source>
</evidence>
<dbReference type="SUPFAM" id="SSF57850">
    <property type="entry name" value="RING/U-box"/>
    <property type="match status" value="1"/>
</dbReference>
<comment type="function">
    <text evidence="11">Required for cis-Golgi integrity and efficient ER to Golgi transport.</text>
</comment>
<evidence type="ECO:0000256" key="2">
    <source>
        <dbReference type="ARBA" id="ARBA00005561"/>
    </source>
</evidence>